<keyword evidence="4" id="KW-0349">Heme</keyword>
<evidence type="ECO:0008006" key="15">
    <source>
        <dbReference type="Google" id="ProtNLM"/>
    </source>
</evidence>
<keyword evidence="14" id="KW-1185">Reference proteome</keyword>
<dbReference type="GO" id="GO:0016705">
    <property type="term" value="F:oxidoreductase activity, acting on paired donors, with incorporation or reduction of molecular oxygen"/>
    <property type="evidence" value="ECO:0007669"/>
    <property type="project" value="InterPro"/>
</dbReference>
<proteinExistence type="inferred from homology"/>
<evidence type="ECO:0000256" key="10">
    <source>
        <dbReference type="ARBA" id="ARBA00023033"/>
    </source>
</evidence>
<dbReference type="Proteomes" id="UP000324705">
    <property type="component" value="Chromosome 7A"/>
</dbReference>
<dbReference type="InterPro" id="IPR036396">
    <property type="entry name" value="Cyt_P450_sf"/>
</dbReference>
<gene>
    <name evidence="13" type="ORF">TRITD_7Av1G266800</name>
</gene>
<name>A0A9R1BU31_TRITD</name>
<evidence type="ECO:0000256" key="2">
    <source>
        <dbReference type="ARBA" id="ARBA00004370"/>
    </source>
</evidence>
<dbReference type="EMBL" id="LT934123">
    <property type="protein sequence ID" value="VAI81104.1"/>
    <property type="molecule type" value="Genomic_DNA"/>
</dbReference>
<dbReference type="InterPro" id="IPR001128">
    <property type="entry name" value="Cyt_P450"/>
</dbReference>
<keyword evidence="5 12" id="KW-0812">Transmembrane</keyword>
<dbReference type="GO" id="GO:0004497">
    <property type="term" value="F:monooxygenase activity"/>
    <property type="evidence" value="ECO:0007669"/>
    <property type="project" value="UniProtKB-KW"/>
</dbReference>
<evidence type="ECO:0000256" key="12">
    <source>
        <dbReference type="SAM" id="Phobius"/>
    </source>
</evidence>
<evidence type="ECO:0000256" key="5">
    <source>
        <dbReference type="ARBA" id="ARBA00022692"/>
    </source>
</evidence>
<dbReference type="PRINTS" id="PR00463">
    <property type="entry name" value="EP450I"/>
</dbReference>
<comment type="subcellular location">
    <subcellularLocation>
        <location evidence="2">Membrane</location>
    </subcellularLocation>
</comment>
<evidence type="ECO:0000256" key="7">
    <source>
        <dbReference type="ARBA" id="ARBA00022989"/>
    </source>
</evidence>
<keyword evidence="9" id="KW-0408">Iron</keyword>
<accession>A0A9R1BU31</accession>
<evidence type="ECO:0000256" key="8">
    <source>
        <dbReference type="ARBA" id="ARBA00023002"/>
    </source>
</evidence>
<keyword evidence="8" id="KW-0560">Oxidoreductase</keyword>
<dbReference type="GO" id="GO:0005506">
    <property type="term" value="F:iron ion binding"/>
    <property type="evidence" value="ECO:0007669"/>
    <property type="project" value="InterPro"/>
</dbReference>
<reference evidence="13 14" key="1">
    <citation type="submission" date="2017-09" db="EMBL/GenBank/DDBJ databases">
        <authorList>
            <consortium name="International Durum Wheat Genome Sequencing Consortium (IDWGSC)"/>
            <person name="Milanesi L."/>
        </authorList>
    </citation>
    <scope>NUCLEOTIDE SEQUENCE [LARGE SCALE GENOMIC DNA]</scope>
    <source>
        <strain evidence="14">cv. Svevo</strain>
    </source>
</reference>
<dbReference type="PANTHER" id="PTHR47943:SF8">
    <property type="entry name" value="CYTOCHROME P450"/>
    <property type="match status" value="1"/>
</dbReference>
<dbReference type="Gramene" id="TRITD7Av1G266800.2">
    <property type="protein sequence ID" value="TRITD7Av1G266800.2"/>
    <property type="gene ID" value="TRITD7Av1G266800"/>
</dbReference>
<dbReference type="Pfam" id="PF00067">
    <property type="entry name" value="p450"/>
    <property type="match status" value="1"/>
</dbReference>
<dbReference type="GO" id="GO:0016020">
    <property type="term" value="C:membrane"/>
    <property type="evidence" value="ECO:0007669"/>
    <property type="project" value="UniProtKB-SubCell"/>
</dbReference>
<dbReference type="Gene3D" id="1.10.630.10">
    <property type="entry name" value="Cytochrome P450"/>
    <property type="match status" value="1"/>
</dbReference>
<comment type="similarity">
    <text evidence="3">Belongs to the cytochrome P450 family.</text>
</comment>
<protein>
    <recommendedName>
        <fullName evidence="15">Cytochrome P450</fullName>
    </recommendedName>
</protein>
<evidence type="ECO:0000256" key="1">
    <source>
        <dbReference type="ARBA" id="ARBA00001971"/>
    </source>
</evidence>
<evidence type="ECO:0000256" key="3">
    <source>
        <dbReference type="ARBA" id="ARBA00010617"/>
    </source>
</evidence>
<dbReference type="GO" id="GO:0020037">
    <property type="term" value="F:heme binding"/>
    <property type="evidence" value="ECO:0007669"/>
    <property type="project" value="InterPro"/>
</dbReference>
<organism evidence="13 14">
    <name type="scientific">Triticum turgidum subsp. durum</name>
    <name type="common">Durum wheat</name>
    <name type="synonym">Triticum durum</name>
    <dbReference type="NCBI Taxonomy" id="4567"/>
    <lineage>
        <taxon>Eukaryota</taxon>
        <taxon>Viridiplantae</taxon>
        <taxon>Streptophyta</taxon>
        <taxon>Embryophyta</taxon>
        <taxon>Tracheophyta</taxon>
        <taxon>Spermatophyta</taxon>
        <taxon>Magnoliopsida</taxon>
        <taxon>Liliopsida</taxon>
        <taxon>Poales</taxon>
        <taxon>Poaceae</taxon>
        <taxon>BOP clade</taxon>
        <taxon>Pooideae</taxon>
        <taxon>Triticodae</taxon>
        <taxon>Triticeae</taxon>
        <taxon>Triticinae</taxon>
        <taxon>Triticum</taxon>
    </lineage>
</organism>
<dbReference type="SUPFAM" id="SSF48264">
    <property type="entry name" value="Cytochrome P450"/>
    <property type="match status" value="1"/>
</dbReference>
<evidence type="ECO:0000256" key="9">
    <source>
        <dbReference type="ARBA" id="ARBA00023004"/>
    </source>
</evidence>
<keyword evidence="11 12" id="KW-0472">Membrane</keyword>
<dbReference type="InterPro" id="IPR002401">
    <property type="entry name" value="Cyt_P450_E_grp-I"/>
</dbReference>
<evidence type="ECO:0000313" key="13">
    <source>
        <dbReference type="EMBL" id="VAI81104.1"/>
    </source>
</evidence>
<evidence type="ECO:0000256" key="4">
    <source>
        <dbReference type="ARBA" id="ARBA00022617"/>
    </source>
</evidence>
<evidence type="ECO:0000313" key="14">
    <source>
        <dbReference type="Proteomes" id="UP000324705"/>
    </source>
</evidence>
<evidence type="ECO:0000256" key="6">
    <source>
        <dbReference type="ARBA" id="ARBA00022723"/>
    </source>
</evidence>
<comment type="cofactor">
    <cofactor evidence="1">
        <name>heme</name>
        <dbReference type="ChEBI" id="CHEBI:30413"/>
    </cofactor>
</comment>
<evidence type="ECO:0000256" key="11">
    <source>
        <dbReference type="ARBA" id="ARBA00023136"/>
    </source>
</evidence>
<feature type="transmembrane region" description="Helical" evidence="12">
    <location>
        <begin position="12"/>
        <end position="38"/>
    </location>
</feature>
<sequence length="183" mass="19818">MASVGVGVVADSAAPLLVAAVVAVFLVGTLVAELVGAFNLEDYVALFRGWDLQGLSRRTRGVHARFDALLESIIRAKEKEWRDGADGGKTKDLLDILMDAAADPAAEVKLTRDNIKALVLDIFTAGSDTTATTVEWMLAELLTHPDCMQKLRAELDAVVGRSRLVLVSFPDTWELRLKVVTVE</sequence>
<keyword evidence="10" id="KW-0503">Monooxygenase</keyword>
<dbReference type="AlphaFoldDB" id="A0A9R1BU31"/>
<keyword evidence="6" id="KW-0479">Metal-binding</keyword>
<keyword evidence="7 12" id="KW-1133">Transmembrane helix</keyword>
<dbReference type="PANTHER" id="PTHR47943">
    <property type="entry name" value="CYTOCHROME P450 93A3-LIKE"/>
    <property type="match status" value="1"/>
</dbReference>